<dbReference type="AlphaFoldDB" id="A0A5N6NXY1"/>
<dbReference type="CDD" id="cd09487">
    <property type="entry name" value="SAM_superfamily"/>
    <property type="match status" value="1"/>
</dbReference>
<dbReference type="Pfam" id="PF07647">
    <property type="entry name" value="SAM_2"/>
    <property type="match status" value="1"/>
</dbReference>
<keyword evidence="4" id="KW-1185">Reference proteome</keyword>
<feature type="domain" description="SAM" evidence="2">
    <location>
        <begin position="18"/>
        <end position="58"/>
    </location>
</feature>
<dbReference type="SUPFAM" id="SSF47769">
    <property type="entry name" value="SAM/Pointed domain"/>
    <property type="match status" value="1"/>
</dbReference>
<dbReference type="PANTHER" id="PTHR33915">
    <property type="entry name" value="OSJNBA0033G05.11 PROTEIN"/>
    <property type="match status" value="1"/>
</dbReference>
<evidence type="ECO:0000256" key="1">
    <source>
        <dbReference type="SAM" id="MobiDB-lite"/>
    </source>
</evidence>
<gene>
    <name evidence="3" type="ORF">E3N88_15346</name>
</gene>
<dbReference type="EMBL" id="SZYD01000008">
    <property type="protein sequence ID" value="KAD5507643.1"/>
    <property type="molecule type" value="Genomic_DNA"/>
</dbReference>
<sequence length="183" mass="21500">MDWFSWLSKSHLQPPFIHEYATAFSHNQLEEDDISYFNHEFLQSMGISIAKHRLEILKLARKSSCPHPMFKLIATIKKTKRALGRYVRTWVHRNDSAMVTVKRRSYSLRWKAAMMKRSNSVNNLSDSLDDDDLRLDDSKEDGGEHRANFYSDDEDDGDGHRYWSGRGVEEIKWDAMFENLKPT</sequence>
<protein>
    <recommendedName>
        <fullName evidence="2">SAM domain-containing protein</fullName>
    </recommendedName>
</protein>
<dbReference type="InterPro" id="IPR001660">
    <property type="entry name" value="SAM"/>
</dbReference>
<feature type="compositionally biased region" description="Basic and acidic residues" evidence="1">
    <location>
        <begin position="135"/>
        <end position="147"/>
    </location>
</feature>
<name>A0A5N6NXY1_9ASTR</name>
<dbReference type="PANTHER" id="PTHR33915:SF1">
    <property type="entry name" value="OS04G0644100 PROTEIN"/>
    <property type="match status" value="1"/>
</dbReference>
<accession>A0A5N6NXY1</accession>
<proteinExistence type="predicted"/>
<organism evidence="3 4">
    <name type="scientific">Mikania micrantha</name>
    <name type="common">bitter vine</name>
    <dbReference type="NCBI Taxonomy" id="192012"/>
    <lineage>
        <taxon>Eukaryota</taxon>
        <taxon>Viridiplantae</taxon>
        <taxon>Streptophyta</taxon>
        <taxon>Embryophyta</taxon>
        <taxon>Tracheophyta</taxon>
        <taxon>Spermatophyta</taxon>
        <taxon>Magnoliopsida</taxon>
        <taxon>eudicotyledons</taxon>
        <taxon>Gunneridae</taxon>
        <taxon>Pentapetalae</taxon>
        <taxon>asterids</taxon>
        <taxon>campanulids</taxon>
        <taxon>Asterales</taxon>
        <taxon>Asteraceae</taxon>
        <taxon>Asteroideae</taxon>
        <taxon>Heliantheae alliance</taxon>
        <taxon>Eupatorieae</taxon>
        <taxon>Mikania</taxon>
    </lineage>
</organism>
<dbReference type="OrthoDB" id="1887912at2759"/>
<evidence type="ECO:0000313" key="4">
    <source>
        <dbReference type="Proteomes" id="UP000326396"/>
    </source>
</evidence>
<comment type="caution">
    <text evidence="3">The sequence shown here is derived from an EMBL/GenBank/DDBJ whole genome shotgun (WGS) entry which is preliminary data.</text>
</comment>
<dbReference type="Gene3D" id="1.10.150.50">
    <property type="entry name" value="Transcription Factor, Ets-1"/>
    <property type="match status" value="1"/>
</dbReference>
<dbReference type="Proteomes" id="UP000326396">
    <property type="component" value="Linkage Group LG16"/>
</dbReference>
<evidence type="ECO:0000259" key="2">
    <source>
        <dbReference type="Pfam" id="PF07647"/>
    </source>
</evidence>
<reference evidence="3 4" key="1">
    <citation type="submission" date="2019-05" db="EMBL/GenBank/DDBJ databases">
        <title>Mikania micrantha, genome provides insights into the molecular mechanism of rapid growth.</title>
        <authorList>
            <person name="Liu B."/>
        </authorList>
    </citation>
    <scope>NUCLEOTIDE SEQUENCE [LARGE SCALE GENOMIC DNA]</scope>
    <source>
        <strain evidence="3">NLD-2019</strain>
        <tissue evidence="3">Leaf</tissue>
    </source>
</reference>
<dbReference type="InterPro" id="IPR013761">
    <property type="entry name" value="SAM/pointed_sf"/>
</dbReference>
<evidence type="ECO:0000313" key="3">
    <source>
        <dbReference type="EMBL" id="KAD5507643.1"/>
    </source>
</evidence>
<feature type="region of interest" description="Disordered" evidence="1">
    <location>
        <begin position="132"/>
        <end position="159"/>
    </location>
</feature>